<dbReference type="InterPro" id="IPR046532">
    <property type="entry name" value="DUF6597"/>
</dbReference>
<name>A0AA37SYR4_9ALTE</name>
<dbReference type="GO" id="GO:0043565">
    <property type="term" value="F:sequence-specific DNA binding"/>
    <property type="evidence" value="ECO:0007669"/>
    <property type="project" value="InterPro"/>
</dbReference>
<evidence type="ECO:0000313" key="6">
    <source>
        <dbReference type="Proteomes" id="UP001156601"/>
    </source>
</evidence>
<proteinExistence type="predicted"/>
<dbReference type="EMBL" id="BSOT01000006">
    <property type="protein sequence ID" value="GLR71782.1"/>
    <property type="molecule type" value="Genomic_DNA"/>
</dbReference>
<evidence type="ECO:0000313" key="5">
    <source>
        <dbReference type="EMBL" id="GLR71782.1"/>
    </source>
</evidence>
<keyword evidence="2" id="KW-0238">DNA-binding</keyword>
<keyword evidence="3" id="KW-0804">Transcription</keyword>
<reference evidence="5" key="2">
    <citation type="submission" date="2023-01" db="EMBL/GenBank/DDBJ databases">
        <title>Draft genome sequence of Agaribacter marinus strain NBRC 110023.</title>
        <authorList>
            <person name="Sun Q."/>
            <person name="Mori K."/>
        </authorList>
    </citation>
    <scope>NUCLEOTIDE SEQUENCE</scope>
    <source>
        <strain evidence="5">NBRC 110023</strain>
    </source>
</reference>
<dbReference type="Pfam" id="PF12833">
    <property type="entry name" value="HTH_18"/>
    <property type="match status" value="1"/>
</dbReference>
<dbReference type="PROSITE" id="PS01124">
    <property type="entry name" value="HTH_ARAC_FAMILY_2"/>
    <property type="match status" value="1"/>
</dbReference>
<evidence type="ECO:0000256" key="1">
    <source>
        <dbReference type="ARBA" id="ARBA00023015"/>
    </source>
</evidence>
<comment type="caution">
    <text evidence="5">The sequence shown here is derived from an EMBL/GenBank/DDBJ whole genome shotgun (WGS) entry which is preliminary data.</text>
</comment>
<dbReference type="InterPro" id="IPR018060">
    <property type="entry name" value="HTH_AraC"/>
</dbReference>
<dbReference type="InterPro" id="IPR050204">
    <property type="entry name" value="AraC_XylS_family_regulators"/>
</dbReference>
<dbReference type="RefSeq" id="WP_284218118.1">
    <property type="nucleotide sequence ID" value="NZ_BSOT01000006.1"/>
</dbReference>
<reference evidence="5" key="1">
    <citation type="journal article" date="2014" name="Int. J. Syst. Evol. Microbiol.">
        <title>Complete genome sequence of Corynebacterium casei LMG S-19264T (=DSM 44701T), isolated from a smear-ripened cheese.</title>
        <authorList>
            <consortium name="US DOE Joint Genome Institute (JGI-PGF)"/>
            <person name="Walter F."/>
            <person name="Albersmeier A."/>
            <person name="Kalinowski J."/>
            <person name="Ruckert C."/>
        </authorList>
    </citation>
    <scope>NUCLEOTIDE SEQUENCE</scope>
    <source>
        <strain evidence="5">NBRC 110023</strain>
    </source>
</reference>
<accession>A0AA37SYR4</accession>
<dbReference type="SMART" id="SM00342">
    <property type="entry name" value="HTH_ARAC"/>
    <property type="match status" value="1"/>
</dbReference>
<dbReference type="Gene3D" id="1.10.10.60">
    <property type="entry name" value="Homeodomain-like"/>
    <property type="match status" value="1"/>
</dbReference>
<dbReference type="Proteomes" id="UP001156601">
    <property type="component" value="Unassembled WGS sequence"/>
</dbReference>
<protein>
    <submittedName>
        <fullName evidence="5">AraC family transcriptional regulator</fullName>
    </submittedName>
</protein>
<dbReference type="PANTHER" id="PTHR46796">
    <property type="entry name" value="HTH-TYPE TRANSCRIPTIONAL ACTIVATOR RHAS-RELATED"/>
    <property type="match status" value="1"/>
</dbReference>
<dbReference type="Pfam" id="PF20240">
    <property type="entry name" value="DUF6597"/>
    <property type="match status" value="1"/>
</dbReference>
<dbReference type="GO" id="GO:0003700">
    <property type="term" value="F:DNA-binding transcription factor activity"/>
    <property type="evidence" value="ECO:0007669"/>
    <property type="project" value="InterPro"/>
</dbReference>
<keyword evidence="1" id="KW-0805">Transcription regulation</keyword>
<dbReference type="SUPFAM" id="SSF46689">
    <property type="entry name" value="Homeodomain-like"/>
    <property type="match status" value="1"/>
</dbReference>
<organism evidence="5 6">
    <name type="scientific">Agaribacter marinus</name>
    <dbReference type="NCBI Taxonomy" id="1431249"/>
    <lineage>
        <taxon>Bacteria</taxon>
        <taxon>Pseudomonadati</taxon>
        <taxon>Pseudomonadota</taxon>
        <taxon>Gammaproteobacteria</taxon>
        <taxon>Alteromonadales</taxon>
        <taxon>Alteromonadaceae</taxon>
        <taxon>Agaribacter</taxon>
    </lineage>
</organism>
<sequence length="291" mass="33746">MRENLAPISGIFHNKDSQKVKHENYSLRRYFPNDTLAPYIEQFWFVDWQFPNGQTHVQKNLPDPNPNLLFKNDEMYLFGPIDGRFEYKMEGIGSIVGVKFHVGVLPQLGLSFFEKYKASHMVNRQYAIDEIFDLYSDALFSFQNTLAQKRKAAPQTLCGAINDKSYDDDHYFVNLLQEMLPKLLATRPILDSRAQKILDNIKHQSIYKVDALAAQMDISVRQLQRICKDYIGLSPKWLIRKYRMHGVLKLIDDGEASIVDAAAMLDYTDQSHLMRDFQTFIGQTPTSYKSE</sequence>
<evidence type="ECO:0000256" key="3">
    <source>
        <dbReference type="ARBA" id="ARBA00023163"/>
    </source>
</evidence>
<dbReference type="AlphaFoldDB" id="A0AA37SYR4"/>
<dbReference type="InterPro" id="IPR009057">
    <property type="entry name" value="Homeodomain-like_sf"/>
</dbReference>
<evidence type="ECO:0000259" key="4">
    <source>
        <dbReference type="PROSITE" id="PS01124"/>
    </source>
</evidence>
<feature type="domain" description="HTH araC/xylS-type" evidence="4">
    <location>
        <begin position="191"/>
        <end position="291"/>
    </location>
</feature>
<evidence type="ECO:0000256" key="2">
    <source>
        <dbReference type="ARBA" id="ARBA00023125"/>
    </source>
</evidence>
<dbReference type="PANTHER" id="PTHR46796:SF13">
    <property type="entry name" value="HTH-TYPE TRANSCRIPTIONAL ACTIVATOR RHAS"/>
    <property type="match status" value="1"/>
</dbReference>
<gene>
    <name evidence="5" type="ORF">GCM10007852_26900</name>
</gene>
<keyword evidence="6" id="KW-1185">Reference proteome</keyword>